<feature type="compositionally biased region" description="Polar residues" evidence="1">
    <location>
        <begin position="40"/>
        <end position="55"/>
    </location>
</feature>
<accession>A0A9N8RZY3</accession>
<feature type="region of interest" description="Disordered" evidence="1">
    <location>
        <begin position="32"/>
        <end position="59"/>
    </location>
</feature>
<protein>
    <recommendedName>
        <fullName evidence="5">DUF4148 domain-containing protein</fullName>
    </recommendedName>
</protein>
<evidence type="ECO:0008006" key="5">
    <source>
        <dbReference type="Google" id="ProtNLM"/>
    </source>
</evidence>
<dbReference type="Proteomes" id="UP000789704">
    <property type="component" value="Unassembled WGS sequence"/>
</dbReference>
<dbReference type="RefSeq" id="WP_228880358.1">
    <property type="nucleotide sequence ID" value="NZ_CAJQYX010000009.1"/>
</dbReference>
<dbReference type="PROSITE" id="PS51257">
    <property type="entry name" value="PROKAR_LIPOPROTEIN"/>
    <property type="match status" value="1"/>
</dbReference>
<evidence type="ECO:0000313" key="4">
    <source>
        <dbReference type="Proteomes" id="UP000789704"/>
    </source>
</evidence>
<evidence type="ECO:0000256" key="1">
    <source>
        <dbReference type="SAM" id="MobiDB-lite"/>
    </source>
</evidence>
<dbReference type="AlphaFoldDB" id="A0A9N8RZY3"/>
<dbReference type="EMBL" id="CAJQZC010000007">
    <property type="protein sequence ID" value="CAG4910224.1"/>
    <property type="molecule type" value="Genomic_DNA"/>
</dbReference>
<organism evidence="3 4">
    <name type="scientific">Paraburkholderia saeva</name>
    <dbReference type="NCBI Taxonomy" id="2777537"/>
    <lineage>
        <taxon>Bacteria</taxon>
        <taxon>Pseudomonadati</taxon>
        <taxon>Pseudomonadota</taxon>
        <taxon>Betaproteobacteria</taxon>
        <taxon>Burkholderiales</taxon>
        <taxon>Burkholderiaceae</taxon>
        <taxon>Paraburkholderia</taxon>
    </lineage>
</organism>
<reference evidence="3" key="1">
    <citation type="submission" date="2021-04" db="EMBL/GenBank/DDBJ databases">
        <authorList>
            <person name="Vanwijnsberghe S."/>
        </authorList>
    </citation>
    <scope>NUCLEOTIDE SEQUENCE</scope>
    <source>
        <strain evidence="3">LMG 31841</strain>
    </source>
</reference>
<feature type="chain" id="PRO_5040199926" description="DUF4148 domain-containing protein" evidence="2">
    <location>
        <begin position="22"/>
        <end position="85"/>
    </location>
</feature>
<sequence>MKALRMVMVGIVALACATAYADDSTMQAQVAQQDAAATSVGGTNSTRSEMGSPQGKSRDQVYQELVQAQHNGQIARLQELYKGGN</sequence>
<keyword evidence="4" id="KW-1185">Reference proteome</keyword>
<name>A0A9N8RZY3_9BURK</name>
<evidence type="ECO:0000313" key="3">
    <source>
        <dbReference type="EMBL" id="CAG4910224.1"/>
    </source>
</evidence>
<comment type="caution">
    <text evidence="3">The sequence shown here is derived from an EMBL/GenBank/DDBJ whole genome shotgun (WGS) entry which is preliminary data.</text>
</comment>
<keyword evidence="2" id="KW-0732">Signal</keyword>
<proteinExistence type="predicted"/>
<gene>
    <name evidence="3" type="ORF">LMG31841_03949</name>
</gene>
<feature type="signal peptide" evidence="2">
    <location>
        <begin position="1"/>
        <end position="21"/>
    </location>
</feature>
<evidence type="ECO:0000256" key="2">
    <source>
        <dbReference type="SAM" id="SignalP"/>
    </source>
</evidence>